<evidence type="ECO:0000256" key="4">
    <source>
        <dbReference type="PIRNR" id="PIRNR036492"/>
    </source>
</evidence>
<evidence type="ECO:0000256" key="3">
    <source>
        <dbReference type="ARBA" id="ARBA00023027"/>
    </source>
</evidence>
<evidence type="ECO:0000259" key="9">
    <source>
        <dbReference type="Pfam" id="PF00171"/>
    </source>
</evidence>
<evidence type="ECO:0000256" key="2">
    <source>
        <dbReference type="ARBA" id="ARBA00023002"/>
    </source>
</evidence>
<dbReference type="InterPro" id="IPR016162">
    <property type="entry name" value="Ald_DH_N"/>
</dbReference>
<dbReference type="PANTHER" id="PTHR43570:SF16">
    <property type="entry name" value="ALDEHYDE DEHYDROGENASE TYPE III, ISOFORM Q"/>
    <property type="match status" value="1"/>
</dbReference>
<dbReference type="RefSeq" id="XP_016611254.1">
    <property type="nucleotide sequence ID" value="XM_016750560.1"/>
</dbReference>
<dbReference type="InterPro" id="IPR016161">
    <property type="entry name" value="Ald_DH/histidinol_DH"/>
</dbReference>
<dbReference type="EMBL" id="KQ257452">
    <property type="protein sequence ID" value="KND03215.1"/>
    <property type="molecule type" value="Genomic_DNA"/>
</dbReference>
<dbReference type="GeneID" id="27685866"/>
<keyword evidence="8" id="KW-0472">Membrane</keyword>
<feature type="domain" description="Aldehyde dehydrogenase" evidence="9">
    <location>
        <begin position="5"/>
        <end position="455"/>
    </location>
</feature>
<gene>
    <name evidence="10" type="ORF">SPPG_02271</name>
</gene>
<dbReference type="Proteomes" id="UP000053201">
    <property type="component" value="Unassembled WGS sequence"/>
</dbReference>
<dbReference type="PIRSF" id="PIRSF036492">
    <property type="entry name" value="ALDH"/>
    <property type="match status" value="1"/>
</dbReference>
<dbReference type="Pfam" id="PF00171">
    <property type="entry name" value="Aldedh"/>
    <property type="match status" value="1"/>
</dbReference>
<evidence type="ECO:0000256" key="8">
    <source>
        <dbReference type="SAM" id="Phobius"/>
    </source>
</evidence>
<comment type="similarity">
    <text evidence="1 4 7">Belongs to the aldehyde dehydrogenase family.</text>
</comment>
<dbReference type="InterPro" id="IPR015590">
    <property type="entry name" value="Aldehyde_DH_dom"/>
</dbReference>
<keyword evidence="3" id="KW-0520">NAD</keyword>
<organism evidence="10 11">
    <name type="scientific">Spizellomyces punctatus (strain DAOM BR117)</name>
    <dbReference type="NCBI Taxonomy" id="645134"/>
    <lineage>
        <taxon>Eukaryota</taxon>
        <taxon>Fungi</taxon>
        <taxon>Fungi incertae sedis</taxon>
        <taxon>Chytridiomycota</taxon>
        <taxon>Chytridiomycota incertae sedis</taxon>
        <taxon>Chytridiomycetes</taxon>
        <taxon>Spizellomycetales</taxon>
        <taxon>Spizellomycetaceae</taxon>
        <taxon>Spizellomyces</taxon>
    </lineage>
</organism>
<keyword evidence="8" id="KW-1133">Transmembrane helix</keyword>
<evidence type="ECO:0000313" key="10">
    <source>
        <dbReference type="EMBL" id="KND03215.1"/>
    </source>
</evidence>
<dbReference type="FunFam" id="3.40.605.10:FF:000004">
    <property type="entry name" value="Aldehyde dehydrogenase"/>
    <property type="match status" value="1"/>
</dbReference>
<dbReference type="InterPro" id="IPR012394">
    <property type="entry name" value="Aldehyde_DH_NAD(P)"/>
</dbReference>
<dbReference type="PANTHER" id="PTHR43570">
    <property type="entry name" value="ALDEHYDE DEHYDROGENASE"/>
    <property type="match status" value="1"/>
</dbReference>
<dbReference type="FunFam" id="3.40.309.10:FF:000025">
    <property type="entry name" value="Aldehyde dehydrogenase"/>
    <property type="match status" value="1"/>
</dbReference>
<keyword evidence="2 4" id="KW-0560">Oxidoreductase</keyword>
<dbReference type="STRING" id="645134.A0A0L0HQI4"/>
<feature type="active site" evidence="5">
    <location>
        <position position="264"/>
    </location>
</feature>
<evidence type="ECO:0000256" key="6">
    <source>
        <dbReference type="PROSITE-ProRule" id="PRU10007"/>
    </source>
</evidence>
<evidence type="ECO:0000313" key="11">
    <source>
        <dbReference type="Proteomes" id="UP000053201"/>
    </source>
</evidence>
<dbReference type="OrthoDB" id="440325at2759"/>
<evidence type="ECO:0000256" key="1">
    <source>
        <dbReference type="ARBA" id="ARBA00009986"/>
    </source>
</evidence>
<dbReference type="SUPFAM" id="SSF53720">
    <property type="entry name" value="ALDH-like"/>
    <property type="match status" value="1"/>
</dbReference>
<accession>A0A0L0HQI4</accession>
<evidence type="ECO:0000256" key="7">
    <source>
        <dbReference type="RuleBase" id="RU003345"/>
    </source>
</evidence>
<name>A0A0L0HQI4_SPIPD</name>
<evidence type="ECO:0000256" key="5">
    <source>
        <dbReference type="PIRSR" id="PIRSR036492-1"/>
    </source>
</evidence>
<dbReference type="eggNOG" id="KOG2456">
    <property type="taxonomic scope" value="Eukaryota"/>
</dbReference>
<protein>
    <recommendedName>
        <fullName evidence="4">Aldehyde dehydrogenase</fullName>
    </recommendedName>
</protein>
<dbReference type="AlphaFoldDB" id="A0A0L0HQI4"/>
<keyword evidence="8" id="KW-0812">Transmembrane</keyword>
<dbReference type="GO" id="GO:0005737">
    <property type="term" value="C:cytoplasm"/>
    <property type="evidence" value="ECO:0007669"/>
    <property type="project" value="TreeGrafter"/>
</dbReference>
<feature type="transmembrane region" description="Helical" evidence="8">
    <location>
        <begin position="512"/>
        <end position="529"/>
    </location>
</feature>
<dbReference type="OMA" id="PCIQGQV"/>
<reference evidence="10 11" key="1">
    <citation type="submission" date="2009-08" db="EMBL/GenBank/DDBJ databases">
        <title>The Genome Sequence of Spizellomyces punctatus strain DAOM BR117.</title>
        <authorList>
            <consortium name="The Broad Institute Genome Sequencing Platform"/>
            <person name="Russ C."/>
            <person name="Cuomo C."/>
            <person name="Shea T."/>
            <person name="Young S.K."/>
            <person name="Zeng Q."/>
            <person name="Koehrsen M."/>
            <person name="Haas B."/>
            <person name="Borodovsky M."/>
            <person name="Guigo R."/>
            <person name="Alvarado L."/>
            <person name="Berlin A."/>
            <person name="Bochicchio J."/>
            <person name="Borenstein D."/>
            <person name="Chapman S."/>
            <person name="Chen Z."/>
            <person name="Engels R."/>
            <person name="Freedman E."/>
            <person name="Gellesch M."/>
            <person name="Goldberg J."/>
            <person name="Griggs A."/>
            <person name="Gujja S."/>
            <person name="Heiman D."/>
            <person name="Hepburn T."/>
            <person name="Howarth C."/>
            <person name="Jen D."/>
            <person name="Larson L."/>
            <person name="Lewis B."/>
            <person name="Mehta T."/>
            <person name="Park D."/>
            <person name="Pearson M."/>
            <person name="Roberts A."/>
            <person name="Saif S."/>
            <person name="Shenoy N."/>
            <person name="Sisk P."/>
            <person name="Stolte C."/>
            <person name="Sykes S."/>
            <person name="Thomson T."/>
            <person name="Walk T."/>
            <person name="White J."/>
            <person name="Yandava C."/>
            <person name="Burger G."/>
            <person name="Gray M.W."/>
            <person name="Holland P.W.H."/>
            <person name="King N."/>
            <person name="Lang F.B.F."/>
            <person name="Roger A.J."/>
            <person name="Ruiz-Trillo I."/>
            <person name="Lander E."/>
            <person name="Nusbaum C."/>
        </authorList>
    </citation>
    <scope>NUCLEOTIDE SEQUENCE [LARGE SCALE GENOMIC DNA]</scope>
    <source>
        <strain evidence="10 11">DAOM BR117</strain>
    </source>
</reference>
<feature type="active site" evidence="5 6">
    <location>
        <position position="230"/>
    </location>
</feature>
<dbReference type="InterPro" id="IPR029510">
    <property type="entry name" value="Ald_DH_CS_GLU"/>
</dbReference>
<sequence length="533" mass="58502">MIAANTPDTTMTIPTLEYTPVDKIEKIVETVRQGYNTDVTKSIKWRKQQLRQLYKMLDENEDILCQAAYLDKKQSAGEAFLVDLMVLKNEVVDALENLDEWIKPERVNAGLVHALDRCEIRREPFGVALIIGAWNYAYQLTLGPFMAAIAAGNAAVIKPSEVAPFSAAVMTLLVEKYLDPNCIRVVNGGVPETTRLLELQFDHIFYTGNGMVGKIVMAAASKHLTPVVLELGGKSPVIIDDTADAQVVAKRLMWAKSVNCGQTCIAPDYVLATPDVLPKFVSACSAALNELYGEKIRSSKDYPRIIAERHFDRLAGLLSEQLKVPGSKVAVGGFCDRNELFIEPTVVTGVGKDDSANPLMKDEIFGPILPVIEIKNIDEAIEYVRSRDKPLALYVFSKSDKTISTVLSKTDSGNTVVNDLFMNMAVGELPFGGVGPSGMGKYHGHHGFLAYTHPRSTMIRPAGLEKLVSIRYPPLAYSATGRKIVGMLLEKKLRGPAAQTVVSFLKKLPWNLVWWLACVAVGVVIGYFGRGRA</sequence>
<dbReference type="InParanoid" id="A0A0L0HQI4"/>
<dbReference type="InterPro" id="IPR016163">
    <property type="entry name" value="Ald_DH_C"/>
</dbReference>
<dbReference type="Gene3D" id="3.40.605.10">
    <property type="entry name" value="Aldehyde Dehydrogenase, Chain A, domain 1"/>
    <property type="match status" value="1"/>
</dbReference>
<proteinExistence type="inferred from homology"/>
<dbReference type="Gene3D" id="3.40.309.10">
    <property type="entry name" value="Aldehyde Dehydrogenase, Chain A, domain 2"/>
    <property type="match status" value="1"/>
</dbReference>
<dbReference type="VEuPathDB" id="FungiDB:SPPG_02271"/>
<dbReference type="PROSITE" id="PS00687">
    <property type="entry name" value="ALDEHYDE_DEHYDR_GLU"/>
    <property type="match status" value="1"/>
</dbReference>
<dbReference type="GO" id="GO:0006081">
    <property type="term" value="P:aldehyde metabolic process"/>
    <property type="evidence" value="ECO:0007669"/>
    <property type="project" value="InterPro"/>
</dbReference>
<dbReference type="GO" id="GO:0004029">
    <property type="term" value="F:aldehyde dehydrogenase (NAD+) activity"/>
    <property type="evidence" value="ECO:0007669"/>
    <property type="project" value="TreeGrafter"/>
</dbReference>
<keyword evidence="11" id="KW-1185">Reference proteome</keyword>